<dbReference type="EC" id="1.1.1.169" evidence="4 11"/>
<dbReference type="NCBIfam" id="TIGR00745">
    <property type="entry name" value="apbA_panE"/>
    <property type="match status" value="1"/>
</dbReference>
<dbReference type="SUPFAM" id="SSF48179">
    <property type="entry name" value="6-phosphogluconate dehydrogenase C-terminal domain-like"/>
    <property type="match status" value="1"/>
</dbReference>
<dbReference type="PANTHER" id="PTHR21708:SF26">
    <property type="entry name" value="2-DEHYDROPANTOATE 2-REDUCTASE"/>
    <property type="match status" value="1"/>
</dbReference>
<comment type="catalytic activity">
    <reaction evidence="10 11">
        <text>(R)-pantoate + NADP(+) = 2-dehydropantoate + NADPH + H(+)</text>
        <dbReference type="Rhea" id="RHEA:16233"/>
        <dbReference type="ChEBI" id="CHEBI:11561"/>
        <dbReference type="ChEBI" id="CHEBI:15378"/>
        <dbReference type="ChEBI" id="CHEBI:15980"/>
        <dbReference type="ChEBI" id="CHEBI:57783"/>
        <dbReference type="ChEBI" id="CHEBI:58349"/>
        <dbReference type="EC" id="1.1.1.169"/>
    </reaction>
</comment>
<comment type="caution">
    <text evidence="14">The sequence shown here is derived from an EMBL/GenBank/DDBJ whole genome shotgun (WGS) entry which is preliminary data.</text>
</comment>
<dbReference type="STRING" id="87626.PTD2_05345"/>
<dbReference type="InterPro" id="IPR013332">
    <property type="entry name" value="KPR_N"/>
</dbReference>
<evidence type="ECO:0000259" key="13">
    <source>
        <dbReference type="Pfam" id="PF08546"/>
    </source>
</evidence>
<dbReference type="InterPro" id="IPR013328">
    <property type="entry name" value="6PGD_dom2"/>
</dbReference>
<protein>
    <recommendedName>
        <fullName evidence="5 11">2-dehydropantoate 2-reductase</fullName>
        <ecNumber evidence="4 11">1.1.1.169</ecNumber>
    </recommendedName>
    <alternativeName>
        <fullName evidence="9 11">Ketopantoate reductase</fullName>
    </alternativeName>
</protein>
<dbReference type="InterPro" id="IPR008927">
    <property type="entry name" value="6-PGluconate_DH-like_C_sf"/>
</dbReference>
<keyword evidence="6 11" id="KW-0566">Pantothenate biosynthesis</keyword>
<evidence type="ECO:0000256" key="5">
    <source>
        <dbReference type="ARBA" id="ARBA00019465"/>
    </source>
</evidence>
<dbReference type="Gene3D" id="1.10.1040.10">
    <property type="entry name" value="N-(1-d-carboxylethyl)-l-norvaline Dehydrogenase, domain 2"/>
    <property type="match status" value="1"/>
</dbReference>
<dbReference type="EMBL" id="AAOH01000007">
    <property type="protein sequence ID" value="EAR27069.1"/>
    <property type="molecule type" value="Genomic_DNA"/>
</dbReference>
<dbReference type="InterPro" id="IPR036291">
    <property type="entry name" value="NAD(P)-bd_dom_sf"/>
</dbReference>
<keyword evidence="15" id="KW-1185">Reference proteome</keyword>
<dbReference type="OrthoDB" id="9812921at2"/>
<evidence type="ECO:0000259" key="12">
    <source>
        <dbReference type="Pfam" id="PF02558"/>
    </source>
</evidence>
<comment type="pathway">
    <text evidence="2 11">Cofactor biosynthesis; (R)-pantothenate biosynthesis; (R)-pantoate from 3-methyl-2-oxobutanoate: step 2/2.</text>
</comment>
<sequence length="310" mass="34142">MKILIVGCGGIGGYFGARLIEAGADITFLVRHARQQMLAQTGLNLISCRGNSRLTVKTVTNNTLSSHYDLIVLTCKSYDLAACIEDIRPAVSDTTLILPLLNGLNHYAQLQQAFSTEQVLFGYCNISVGLNASNQIEHFNAIHELSCAADAATAQSSQYQSMLTLFKQANFNTRTPANIHQELWEKFVFINTLAATTTLMNANIGTIMACDYGQRYIESTLLECQAVAEQVGYPVRARADKMARDAMLVANSTFSASMHKDMQAGRPVELENLLGNLLEHAHDKNVPTPLLEAAFNHLQIYQAQQLNREL</sequence>
<dbReference type="Pfam" id="PF02558">
    <property type="entry name" value="ApbA"/>
    <property type="match status" value="1"/>
</dbReference>
<feature type="domain" description="Ketopantoate reductase C-terminal" evidence="13">
    <location>
        <begin position="178"/>
        <end position="301"/>
    </location>
</feature>
<dbReference type="PANTHER" id="PTHR21708">
    <property type="entry name" value="PROBABLE 2-DEHYDROPANTOATE 2-REDUCTASE"/>
    <property type="match status" value="1"/>
</dbReference>
<accession>A4CDM7</accession>
<dbReference type="FunFam" id="1.10.1040.10:FF:000017">
    <property type="entry name" value="2-dehydropantoate 2-reductase"/>
    <property type="match status" value="1"/>
</dbReference>
<keyword evidence="8 11" id="KW-0560">Oxidoreductase</keyword>
<evidence type="ECO:0000256" key="9">
    <source>
        <dbReference type="ARBA" id="ARBA00032024"/>
    </source>
</evidence>
<evidence type="ECO:0000256" key="10">
    <source>
        <dbReference type="ARBA" id="ARBA00048793"/>
    </source>
</evidence>
<dbReference type="GO" id="GO:0015940">
    <property type="term" value="P:pantothenate biosynthetic process"/>
    <property type="evidence" value="ECO:0007669"/>
    <property type="project" value="UniProtKB-UniPathway"/>
</dbReference>
<dbReference type="InterPro" id="IPR003710">
    <property type="entry name" value="ApbA"/>
</dbReference>
<dbReference type="InterPro" id="IPR051402">
    <property type="entry name" value="KPR-Related"/>
</dbReference>
<reference evidence="14 15" key="1">
    <citation type="submission" date="2006-02" db="EMBL/GenBank/DDBJ databases">
        <authorList>
            <person name="Moran M.A."/>
            <person name="Kjelleberg S."/>
            <person name="Egan S."/>
            <person name="Saunders N."/>
            <person name="Thomas T."/>
            <person name="Ferriera S."/>
            <person name="Johnson J."/>
            <person name="Kravitz S."/>
            <person name="Halpern A."/>
            <person name="Remington K."/>
            <person name="Beeson K."/>
            <person name="Tran B."/>
            <person name="Rogers Y.-H."/>
            <person name="Friedman R."/>
            <person name="Venter J.C."/>
        </authorList>
    </citation>
    <scope>NUCLEOTIDE SEQUENCE [LARGE SCALE GENOMIC DNA]</scope>
    <source>
        <strain evidence="14 15">D2</strain>
    </source>
</reference>
<name>A4CDM7_9GAMM</name>
<organism evidence="14 15">
    <name type="scientific">Pseudoalteromonas tunicata D2</name>
    <dbReference type="NCBI Taxonomy" id="87626"/>
    <lineage>
        <taxon>Bacteria</taxon>
        <taxon>Pseudomonadati</taxon>
        <taxon>Pseudomonadota</taxon>
        <taxon>Gammaproteobacteria</taxon>
        <taxon>Alteromonadales</taxon>
        <taxon>Pseudoalteromonadaceae</taxon>
        <taxon>Pseudoalteromonas</taxon>
    </lineage>
</organism>
<evidence type="ECO:0000256" key="4">
    <source>
        <dbReference type="ARBA" id="ARBA00013014"/>
    </source>
</evidence>
<evidence type="ECO:0000256" key="11">
    <source>
        <dbReference type="RuleBase" id="RU362068"/>
    </source>
</evidence>
<dbReference type="GO" id="GO:0005737">
    <property type="term" value="C:cytoplasm"/>
    <property type="evidence" value="ECO:0007669"/>
    <property type="project" value="TreeGrafter"/>
</dbReference>
<evidence type="ECO:0000256" key="7">
    <source>
        <dbReference type="ARBA" id="ARBA00022857"/>
    </source>
</evidence>
<comment type="function">
    <text evidence="1 11">Catalyzes the NADPH-dependent reduction of ketopantoate into pantoic acid.</text>
</comment>
<proteinExistence type="inferred from homology"/>
<evidence type="ECO:0000256" key="8">
    <source>
        <dbReference type="ARBA" id="ARBA00023002"/>
    </source>
</evidence>
<dbReference type="UniPathway" id="UPA00028">
    <property type="reaction ID" value="UER00004"/>
</dbReference>
<dbReference type="Pfam" id="PF08546">
    <property type="entry name" value="ApbA_C"/>
    <property type="match status" value="1"/>
</dbReference>
<feature type="domain" description="Ketopantoate reductase N-terminal" evidence="12">
    <location>
        <begin position="3"/>
        <end position="140"/>
    </location>
</feature>
<dbReference type="GO" id="GO:0008677">
    <property type="term" value="F:2-dehydropantoate 2-reductase activity"/>
    <property type="evidence" value="ECO:0007669"/>
    <property type="project" value="UniProtKB-EC"/>
</dbReference>
<dbReference type="HOGENOM" id="CLU_031468_6_1_6"/>
<evidence type="ECO:0000256" key="1">
    <source>
        <dbReference type="ARBA" id="ARBA00002919"/>
    </source>
</evidence>
<evidence type="ECO:0000313" key="15">
    <source>
        <dbReference type="Proteomes" id="UP000006201"/>
    </source>
</evidence>
<evidence type="ECO:0000256" key="3">
    <source>
        <dbReference type="ARBA" id="ARBA00007870"/>
    </source>
</evidence>
<dbReference type="AlphaFoldDB" id="A4CDM7"/>
<dbReference type="eggNOG" id="COG1893">
    <property type="taxonomic scope" value="Bacteria"/>
</dbReference>
<evidence type="ECO:0000313" key="14">
    <source>
        <dbReference type="EMBL" id="EAR27069.1"/>
    </source>
</evidence>
<gene>
    <name evidence="14" type="ORF">PTD2_05345</name>
</gene>
<dbReference type="RefSeq" id="WP_009838932.1">
    <property type="nucleotide sequence ID" value="NZ_AAOH01000007.1"/>
</dbReference>
<dbReference type="Gene3D" id="3.40.50.720">
    <property type="entry name" value="NAD(P)-binding Rossmann-like Domain"/>
    <property type="match status" value="1"/>
</dbReference>
<dbReference type="InterPro" id="IPR013752">
    <property type="entry name" value="KPA_reductase"/>
</dbReference>
<comment type="similarity">
    <text evidence="3 11">Belongs to the ketopantoate reductase family.</text>
</comment>
<dbReference type="FunFam" id="3.40.50.720:FF:000307">
    <property type="entry name" value="2-dehydropantoate 2-reductase"/>
    <property type="match status" value="1"/>
</dbReference>
<dbReference type="Proteomes" id="UP000006201">
    <property type="component" value="Unassembled WGS sequence"/>
</dbReference>
<keyword evidence="7 11" id="KW-0521">NADP</keyword>
<dbReference type="SUPFAM" id="SSF51735">
    <property type="entry name" value="NAD(P)-binding Rossmann-fold domains"/>
    <property type="match status" value="1"/>
</dbReference>
<evidence type="ECO:0000256" key="6">
    <source>
        <dbReference type="ARBA" id="ARBA00022655"/>
    </source>
</evidence>
<evidence type="ECO:0000256" key="2">
    <source>
        <dbReference type="ARBA" id="ARBA00004994"/>
    </source>
</evidence>